<proteinExistence type="predicted"/>
<dbReference type="Proteomes" id="UP000646548">
    <property type="component" value="Unassembled WGS sequence"/>
</dbReference>
<name>A0A834CGI7_ORYME</name>
<protein>
    <submittedName>
        <fullName evidence="2">Uncharacterized protein</fullName>
    </submittedName>
</protein>
<accession>A0A834CGI7</accession>
<evidence type="ECO:0000313" key="3">
    <source>
        <dbReference type="Proteomes" id="UP000646548"/>
    </source>
</evidence>
<evidence type="ECO:0000256" key="1">
    <source>
        <dbReference type="SAM" id="MobiDB-lite"/>
    </source>
</evidence>
<dbReference type="EMBL" id="WKFB01000334">
    <property type="protein sequence ID" value="KAF6726420.1"/>
    <property type="molecule type" value="Genomic_DNA"/>
</dbReference>
<gene>
    <name evidence="2" type="ORF">FQA47_015667</name>
</gene>
<comment type="caution">
    <text evidence="2">The sequence shown here is derived from an EMBL/GenBank/DDBJ whole genome shotgun (WGS) entry which is preliminary data.</text>
</comment>
<sequence length="119" mass="12972">MCPAAGGDCSNKQPLKVRRLSRLNLNERKPRRPARRLLWLSISGRPGKESGEAESGGGSISGHPQWLDKQKRAAENRWTAADGSGVPLSALCLLRWFCASLSVLDSGGDVWSFRRVTVA</sequence>
<feature type="region of interest" description="Disordered" evidence="1">
    <location>
        <begin position="44"/>
        <end position="74"/>
    </location>
</feature>
<reference evidence="2" key="1">
    <citation type="journal article" name="BMC Genomics">
        <title>Long-read sequencing and de novo genome assembly of marine medaka (Oryzias melastigma).</title>
        <authorList>
            <person name="Liang P."/>
            <person name="Saqib H.S.A."/>
            <person name="Ni X."/>
            <person name="Shen Y."/>
        </authorList>
    </citation>
    <scope>NUCLEOTIDE SEQUENCE</scope>
    <source>
        <strain evidence="2">Bigg-433</strain>
    </source>
</reference>
<organism evidence="2 3">
    <name type="scientific">Oryzias melastigma</name>
    <name type="common">Marine medaka</name>
    <dbReference type="NCBI Taxonomy" id="30732"/>
    <lineage>
        <taxon>Eukaryota</taxon>
        <taxon>Metazoa</taxon>
        <taxon>Chordata</taxon>
        <taxon>Craniata</taxon>
        <taxon>Vertebrata</taxon>
        <taxon>Euteleostomi</taxon>
        <taxon>Actinopterygii</taxon>
        <taxon>Neopterygii</taxon>
        <taxon>Teleostei</taxon>
        <taxon>Neoteleostei</taxon>
        <taxon>Acanthomorphata</taxon>
        <taxon>Ovalentaria</taxon>
        <taxon>Atherinomorphae</taxon>
        <taxon>Beloniformes</taxon>
        <taxon>Adrianichthyidae</taxon>
        <taxon>Oryziinae</taxon>
        <taxon>Oryzias</taxon>
    </lineage>
</organism>
<evidence type="ECO:0000313" key="2">
    <source>
        <dbReference type="EMBL" id="KAF6726420.1"/>
    </source>
</evidence>
<dbReference type="AlphaFoldDB" id="A0A834CGI7"/>